<evidence type="ECO:0000313" key="1">
    <source>
        <dbReference type="EMBL" id="KAJ3572112.1"/>
    </source>
</evidence>
<dbReference type="AlphaFoldDB" id="A0AAD5VXB0"/>
<accession>A0AAD5VXB0</accession>
<evidence type="ECO:0000313" key="2">
    <source>
        <dbReference type="Proteomes" id="UP001213000"/>
    </source>
</evidence>
<dbReference type="EMBL" id="JANIEX010000156">
    <property type="protein sequence ID" value="KAJ3572112.1"/>
    <property type="molecule type" value="Genomic_DNA"/>
</dbReference>
<organism evidence="1 2">
    <name type="scientific">Leucocoprinus birnbaumii</name>
    <dbReference type="NCBI Taxonomy" id="56174"/>
    <lineage>
        <taxon>Eukaryota</taxon>
        <taxon>Fungi</taxon>
        <taxon>Dikarya</taxon>
        <taxon>Basidiomycota</taxon>
        <taxon>Agaricomycotina</taxon>
        <taxon>Agaricomycetes</taxon>
        <taxon>Agaricomycetidae</taxon>
        <taxon>Agaricales</taxon>
        <taxon>Agaricineae</taxon>
        <taxon>Agaricaceae</taxon>
        <taxon>Leucocoprinus</taxon>
    </lineage>
</organism>
<name>A0AAD5VXB0_9AGAR</name>
<dbReference type="InterPro" id="IPR032675">
    <property type="entry name" value="LRR_dom_sf"/>
</dbReference>
<dbReference type="Gene3D" id="3.80.10.10">
    <property type="entry name" value="Ribonuclease Inhibitor"/>
    <property type="match status" value="1"/>
</dbReference>
<gene>
    <name evidence="1" type="ORF">NP233_g3297</name>
</gene>
<protein>
    <recommendedName>
        <fullName evidence="3">F-box protein</fullName>
    </recommendedName>
</protein>
<reference evidence="1" key="1">
    <citation type="submission" date="2022-07" db="EMBL/GenBank/DDBJ databases">
        <title>Genome Sequence of Leucocoprinus birnbaumii.</title>
        <authorList>
            <person name="Buettner E."/>
        </authorList>
    </citation>
    <scope>NUCLEOTIDE SEQUENCE</scope>
    <source>
        <strain evidence="1">VT141</strain>
    </source>
</reference>
<comment type="caution">
    <text evidence="1">The sequence shown here is derived from an EMBL/GenBank/DDBJ whole genome shotgun (WGS) entry which is preliminary data.</text>
</comment>
<sequence length="388" mass="44309">MGTFQMLDTHNETFVGQIEGILTRRSCEILLHIIANPQFARLVKDMTLVVYPDHPASYEILTLVKALGALRNLRTLRCYGSPSSRYAFEEILEAVPQTLEHILYSTALPLDLTEHLPNLEYLEYRNITYYPEDVWVYNQLVSLEITSDNLDNPINIDFICHHCPELQELSVTGDIWAAVCLSLPPDTTFPKLQSLRLSCTERLSSDSAPKDSHFAALADFLRAHRGLRRLYLRFTNTGCGQIIMLLDIIQTFQNLDVLGIHTGNVMLTEKRLEDLVTRLPLTPKALQLSTAWSSSTGNHVAITMNALSAMPNLEFLHIYGTYSRLPFSPEELAMDLKGLRRVGLTRALWDIVRNGPEVEALKWPRWKIKFFAESDFDDPDDAWLFKYH</sequence>
<dbReference type="Proteomes" id="UP001213000">
    <property type="component" value="Unassembled WGS sequence"/>
</dbReference>
<keyword evidence="2" id="KW-1185">Reference proteome</keyword>
<dbReference type="SUPFAM" id="SSF52047">
    <property type="entry name" value="RNI-like"/>
    <property type="match status" value="1"/>
</dbReference>
<proteinExistence type="predicted"/>
<evidence type="ECO:0008006" key="3">
    <source>
        <dbReference type="Google" id="ProtNLM"/>
    </source>
</evidence>